<dbReference type="PROSITE" id="PS50928">
    <property type="entry name" value="ABC_TM1"/>
    <property type="match status" value="1"/>
</dbReference>
<evidence type="ECO:0000256" key="3">
    <source>
        <dbReference type="ARBA" id="ARBA00022475"/>
    </source>
</evidence>
<evidence type="ECO:0000256" key="2">
    <source>
        <dbReference type="ARBA" id="ARBA00022448"/>
    </source>
</evidence>
<sequence length="292" mass="32717">MHKRHSSSLPYVFLLPPLLILAVLALVPTIGAIYLALRDRMLQYADSHFVWFDNFSRLAADRRFLNAIKVSAQWEAVTVLGTLVVGVLLAIWLFEKTTPRIRNLLSVLLIIPVLLPRVSAAFLWKFMFSPLLGIVSWLLGFVGLGNISFLSDPNLALLAVAFVDVWQWGLFFAVIVLKLLETLPPEPLEAARIDYARTWEVYALVALPMLRAPLVSLALIKMIESLRSFDLIYVMTKGGPGIATETLDMYAYSQGIGLSGDISYASAMAVLMMILTTAMFTLIWKRAKKWQE</sequence>
<feature type="transmembrane region" description="Helical" evidence="7">
    <location>
        <begin position="104"/>
        <end position="124"/>
    </location>
</feature>
<dbReference type="Gene3D" id="1.10.3720.10">
    <property type="entry name" value="MetI-like"/>
    <property type="match status" value="1"/>
</dbReference>
<dbReference type="CDD" id="cd06261">
    <property type="entry name" value="TM_PBP2"/>
    <property type="match status" value="1"/>
</dbReference>
<keyword evidence="6 7" id="KW-0472">Membrane</keyword>
<dbReference type="OrthoDB" id="8578268at2"/>
<dbReference type="RefSeq" id="WP_038490161.1">
    <property type="nucleotide sequence ID" value="NZ_CP009962.1"/>
</dbReference>
<evidence type="ECO:0000256" key="5">
    <source>
        <dbReference type="ARBA" id="ARBA00022989"/>
    </source>
</evidence>
<keyword evidence="5 7" id="KW-1133">Transmembrane helix</keyword>
<dbReference type="PANTHER" id="PTHR43005">
    <property type="entry name" value="BLR7065 PROTEIN"/>
    <property type="match status" value="1"/>
</dbReference>
<dbReference type="Proteomes" id="UP000030302">
    <property type="component" value="Chromosome"/>
</dbReference>
<evidence type="ECO:0000313" key="10">
    <source>
        <dbReference type="Proteomes" id="UP000030302"/>
    </source>
</evidence>
<dbReference type="Pfam" id="PF00528">
    <property type="entry name" value="BPD_transp_1"/>
    <property type="match status" value="1"/>
</dbReference>
<evidence type="ECO:0000256" key="7">
    <source>
        <dbReference type="RuleBase" id="RU363032"/>
    </source>
</evidence>
<keyword evidence="4 7" id="KW-0812">Transmembrane</keyword>
<feature type="domain" description="ABC transmembrane type-1" evidence="8">
    <location>
        <begin position="68"/>
        <end position="283"/>
    </location>
</feature>
<gene>
    <name evidence="9" type="ORF">LT85_3031</name>
</gene>
<feature type="transmembrane region" description="Helical" evidence="7">
    <location>
        <begin position="131"/>
        <end position="149"/>
    </location>
</feature>
<evidence type="ECO:0000256" key="4">
    <source>
        <dbReference type="ARBA" id="ARBA00022692"/>
    </source>
</evidence>
<evidence type="ECO:0000256" key="6">
    <source>
        <dbReference type="ARBA" id="ARBA00023136"/>
    </source>
</evidence>
<keyword evidence="2 7" id="KW-0813">Transport</keyword>
<dbReference type="GO" id="GO:0005886">
    <property type="term" value="C:plasma membrane"/>
    <property type="evidence" value="ECO:0007669"/>
    <property type="project" value="UniProtKB-SubCell"/>
</dbReference>
<dbReference type="KEGG" id="care:LT85_3031"/>
<protein>
    <submittedName>
        <fullName evidence="9">Various polyols ABC transporter</fullName>
    </submittedName>
</protein>
<evidence type="ECO:0000259" key="8">
    <source>
        <dbReference type="PROSITE" id="PS50928"/>
    </source>
</evidence>
<dbReference type="GO" id="GO:0055085">
    <property type="term" value="P:transmembrane transport"/>
    <property type="evidence" value="ECO:0007669"/>
    <property type="project" value="InterPro"/>
</dbReference>
<feature type="transmembrane region" description="Helical" evidence="7">
    <location>
        <begin position="155"/>
        <end position="180"/>
    </location>
</feature>
<dbReference type="STRING" id="279058.LT85_3031"/>
<dbReference type="HOGENOM" id="CLU_016047_0_2_4"/>
<accession>A0A0A1FET7</accession>
<organism evidence="9 10">
    <name type="scientific">Collimonas arenae</name>
    <dbReference type="NCBI Taxonomy" id="279058"/>
    <lineage>
        <taxon>Bacteria</taxon>
        <taxon>Pseudomonadati</taxon>
        <taxon>Pseudomonadota</taxon>
        <taxon>Betaproteobacteria</taxon>
        <taxon>Burkholderiales</taxon>
        <taxon>Oxalobacteraceae</taxon>
        <taxon>Collimonas</taxon>
    </lineage>
</organism>
<feature type="transmembrane region" description="Helical" evidence="7">
    <location>
        <begin position="72"/>
        <end position="92"/>
    </location>
</feature>
<dbReference type="AlphaFoldDB" id="A0A0A1FET7"/>
<dbReference type="InterPro" id="IPR035906">
    <property type="entry name" value="MetI-like_sf"/>
</dbReference>
<evidence type="ECO:0000256" key="1">
    <source>
        <dbReference type="ARBA" id="ARBA00004651"/>
    </source>
</evidence>
<reference evidence="10" key="1">
    <citation type="journal article" date="2014" name="Soil Biol. Biochem.">
        <title>Structure and function of bacterial communities in ageing soils: Insights from the Mendocino ecological staircase.</title>
        <authorList>
            <person name="Uroz S."/>
            <person name="Tech J.J."/>
            <person name="Sawaya N.A."/>
            <person name="Frey-Klett P."/>
            <person name="Leveau J.H.J."/>
        </authorList>
    </citation>
    <scope>NUCLEOTIDE SEQUENCE [LARGE SCALE GENOMIC DNA]</scope>
    <source>
        <strain evidence="10">Cal35</strain>
    </source>
</reference>
<name>A0A0A1FET7_9BURK</name>
<proteinExistence type="inferred from homology"/>
<dbReference type="InterPro" id="IPR000515">
    <property type="entry name" value="MetI-like"/>
</dbReference>
<dbReference type="EMBL" id="CP009962">
    <property type="protein sequence ID" value="AIY42189.1"/>
    <property type="molecule type" value="Genomic_DNA"/>
</dbReference>
<keyword evidence="3" id="KW-1003">Cell membrane</keyword>
<comment type="subcellular location">
    <subcellularLocation>
        <location evidence="1 7">Cell membrane</location>
        <topology evidence="1 7">Multi-pass membrane protein</topology>
    </subcellularLocation>
</comment>
<dbReference type="PANTHER" id="PTHR43005:SF1">
    <property type="entry name" value="SPERMIDINE_PUTRESCINE TRANSPORT SYSTEM PERMEASE PROTEIN"/>
    <property type="match status" value="1"/>
</dbReference>
<comment type="similarity">
    <text evidence="7">Belongs to the binding-protein-dependent transport system permease family.</text>
</comment>
<evidence type="ECO:0000313" key="9">
    <source>
        <dbReference type="EMBL" id="AIY42189.1"/>
    </source>
</evidence>
<feature type="transmembrane region" description="Helical" evidence="7">
    <location>
        <begin position="262"/>
        <end position="284"/>
    </location>
</feature>
<keyword evidence="10" id="KW-1185">Reference proteome</keyword>
<dbReference type="SUPFAM" id="SSF161098">
    <property type="entry name" value="MetI-like"/>
    <property type="match status" value="1"/>
</dbReference>
<feature type="transmembrane region" description="Helical" evidence="7">
    <location>
        <begin position="12"/>
        <end position="37"/>
    </location>
</feature>